<gene>
    <name evidence="1" type="ORF">E2C01_004613</name>
</gene>
<evidence type="ECO:0000313" key="2">
    <source>
        <dbReference type="Proteomes" id="UP000324222"/>
    </source>
</evidence>
<sequence>MVAGLGQSILRWLEGHGVDGGSVAFLVSIVATETDDDDDDEEEEETLSTIEGSRLFLELERRMWWWVGS</sequence>
<name>A0A5B7CS67_PORTR</name>
<proteinExistence type="predicted"/>
<organism evidence="1 2">
    <name type="scientific">Portunus trituberculatus</name>
    <name type="common">Swimming crab</name>
    <name type="synonym">Neptunus trituberculatus</name>
    <dbReference type="NCBI Taxonomy" id="210409"/>
    <lineage>
        <taxon>Eukaryota</taxon>
        <taxon>Metazoa</taxon>
        <taxon>Ecdysozoa</taxon>
        <taxon>Arthropoda</taxon>
        <taxon>Crustacea</taxon>
        <taxon>Multicrustacea</taxon>
        <taxon>Malacostraca</taxon>
        <taxon>Eumalacostraca</taxon>
        <taxon>Eucarida</taxon>
        <taxon>Decapoda</taxon>
        <taxon>Pleocyemata</taxon>
        <taxon>Brachyura</taxon>
        <taxon>Eubrachyura</taxon>
        <taxon>Portunoidea</taxon>
        <taxon>Portunidae</taxon>
        <taxon>Portuninae</taxon>
        <taxon>Portunus</taxon>
    </lineage>
</organism>
<dbReference type="AlphaFoldDB" id="A0A5B7CS67"/>
<protein>
    <submittedName>
        <fullName evidence="1">Uncharacterized protein</fullName>
    </submittedName>
</protein>
<comment type="caution">
    <text evidence="1">The sequence shown here is derived from an EMBL/GenBank/DDBJ whole genome shotgun (WGS) entry which is preliminary data.</text>
</comment>
<keyword evidence="2" id="KW-1185">Reference proteome</keyword>
<dbReference type="EMBL" id="VSRR010000188">
    <property type="protein sequence ID" value="MPC11938.1"/>
    <property type="molecule type" value="Genomic_DNA"/>
</dbReference>
<accession>A0A5B7CS67</accession>
<evidence type="ECO:0000313" key="1">
    <source>
        <dbReference type="EMBL" id="MPC11938.1"/>
    </source>
</evidence>
<reference evidence="1 2" key="1">
    <citation type="submission" date="2019-05" db="EMBL/GenBank/DDBJ databases">
        <title>Another draft genome of Portunus trituberculatus and its Hox gene families provides insights of decapod evolution.</title>
        <authorList>
            <person name="Jeong J.-H."/>
            <person name="Song I."/>
            <person name="Kim S."/>
            <person name="Choi T."/>
            <person name="Kim D."/>
            <person name="Ryu S."/>
            <person name="Kim W."/>
        </authorList>
    </citation>
    <scope>NUCLEOTIDE SEQUENCE [LARGE SCALE GENOMIC DNA]</scope>
    <source>
        <tissue evidence="1">Muscle</tissue>
    </source>
</reference>
<dbReference type="Proteomes" id="UP000324222">
    <property type="component" value="Unassembled WGS sequence"/>
</dbReference>